<dbReference type="PANTHER" id="PTHR34216">
    <property type="match status" value="1"/>
</dbReference>
<comment type="caution">
    <text evidence="4">The sequence shown here is derived from an EMBL/GenBank/DDBJ whole genome shotgun (WGS) entry which is preliminary data.</text>
</comment>
<dbReference type="GO" id="GO:0016810">
    <property type="term" value="F:hydrolase activity, acting on carbon-nitrogen (but not peptide) bonds"/>
    <property type="evidence" value="ECO:0007669"/>
    <property type="project" value="InterPro"/>
</dbReference>
<dbReference type="Proteomes" id="UP000806542">
    <property type="component" value="Unassembled WGS sequence"/>
</dbReference>
<evidence type="ECO:0000313" key="4">
    <source>
        <dbReference type="EMBL" id="MBE5039124.1"/>
    </source>
</evidence>
<dbReference type="InterPro" id="IPR011330">
    <property type="entry name" value="Glyco_hydro/deAcase_b/a-brl"/>
</dbReference>
<dbReference type="Pfam" id="PF01522">
    <property type="entry name" value="Polysacc_deac_1"/>
    <property type="match status" value="1"/>
</dbReference>
<dbReference type="EMBL" id="JADCKB010000002">
    <property type="protein sequence ID" value="MBE5039124.1"/>
    <property type="molecule type" value="Genomic_DNA"/>
</dbReference>
<dbReference type="AlphaFoldDB" id="A0A9D5M3Z3"/>
<organism evidence="4 5">
    <name type="scientific">Ructibacterium gallinarum</name>
    <dbReference type="NCBI Taxonomy" id="2779355"/>
    <lineage>
        <taxon>Bacteria</taxon>
        <taxon>Bacillati</taxon>
        <taxon>Bacillota</taxon>
        <taxon>Clostridia</taxon>
        <taxon>Eubacteriales</taxon>
        <taxon>Oscillospiraceae</taxon>
        <taxon>Ructibacterium</taxon>
    </lineage>
</organism>
<gene>
    <name evidence="4" type="ORF">INF28_01395</name>
</gene>
<dbReference type="RefSeq" id="WP_226391688.1">
    <property type="nucleotide sequence ID" value="NZ_JADCKB010000002.1"/>
</dbReference>
<evidence type="ECO:0000256" key="1">
    <source>
        <dbReference type="ARBA" id="ARBA00022729"/>
    </source>
</evidence>
<keyword evidence="5" id="KW-1185">Reference proteome</keyword>
<evidence type="ECO:0000256" key="2">
    <source>
        <dbReference type="SAM" id="SignalP"/>
    </source>
</evidence>
<dbReference type="InterPro" id="IPR036514">
    <property type="entry name" value="SGNH_hydro_sf"/>
</dbReference>
<reference evidence="4" key="1">
    <citation type="submission" date="2020-10" db="EMBL/GenBank/DDBJ databases">
        <title>ChiBAC.</title>
        <authorList>
            <person name="Zenner C."/>
            <person name="Hitch T.C.A."/>
            <person name="Clavel T."/>
        </authorList>
    </citation>
    <scope>NUCLEOTIDE SEQUENCE</scope>
    <source>
        <strain evidence="4">DSM 107454</strain>
    </source>
</reference>
<dbReference type="CDD" id="cd10967">
    <property type="entry name" value="CE4_GLA_like_6s"/>
    <property type="match status" value="1"/>
</dbReference>
<name>A0A9D5M3Z3_9FIRM</name>
<dbReference type="Gene3D" id="3.20.20.370">
    <property type="entry name" value="Glycoside hydrolase/deacetylase"/>
    <property type="match status" value="1"/>
</dbReference>
<protein>
    <submittedName>
        <fullName evidence="4">Polysaccharide deacetylase family protein</fullName>
    </submittedName>
</protein>
<feature type="domain" description="NodB homology" evidence="3">
    <location>
        <begin position="583"/>
        <end position="709"/>
    </location>
</feature>
<dbReference type="SUPFAM" id="SSF88713">
    <property type="entry name" value="Glycoside hydrolase/deacetylase"/>
    <property type="match status" value="1"/>
</dbReference>
<accession>A0A9D5M3Z3</accession>
<feature type="signal peptide" evidence="2">
    <location>
        <begin position="1"/>
        <end position="25"/>
    </location>
</feature>
<dbReference type="InterPro" id="IPR002509">
    <property type="entry name" value="NODB_dom"/>
</dbReference>
<dbReference type="InterPro" id="IPR051398">
    <property type="entry name" value="Polysacch_Deacetylase"/>
</dbReference>
<dbReference type="SUPFAM" id="SSF52266">
    <property type="entry name" value="SGNH hydrolase"/>
    <property type="match status" value="2"/>
</dbReference>
<keyword evidence="1 2" id="KW-0732">Signal</keyword>
<dbReference type="PANTHER" id="PTHR34216:SF11">
    <property type="entry name" value="CHITOOLIGOSACCHARIDE DEACETYLASE"/>
    <property type="match status" value="1"/>
</dbReference>
<proteinExistence type="predicted"/>
<sequence length="1165" mass="128663">MKKRILGGIILTAMLFSCTFFPAAAQEQQTVVWSQDFESGAITDASGAAALKAADDVFENIKESPLANTKDAVVQEYNKTRYIQDFEAISEADIGSSGAEKTANGVVTRSGRSKKEEGLTVTVNRKTNSESYDGVWEIAGNQLHFRKTVSGISSNIAYFDFASHIPETGDYEIAFDIKPGLQQANTNVIIALGANFSVTASTSDATQCNLGYHNKTEWIWTEQTYDFSDFRHLKLRVKRQAEGLPLVDFYLRNADGEEELIFSDVPYRYASTTKEVTRLELIVGRSLTGDFYFDNFCLSQTEVPDGEGHFLEMSKYTRNNPSFSLTNFSQKLGGAKSYTLTMDVKPSLIRGSVNLALGVFLELTYRDPQTYSISCKTGTLSELQPLKDGLPMNQWITVKFVVKNETTADVYVGGELIAQDLQPRLKSEGAQIPYTNWKNFGVQRNNAMIGAVYFDNFALYAEANVGDPVVLVNGATDDKFAKGTLQVKLPVQAFQSTKSVQLLVAQRDASTGTLMQAALEDADITGSGQVEASLEITEQEGTLVQVYIWDGDAQRPLIPAITMEPYSETKIEKVQPVYPSYGSRAVTFSYDDGVVQDERLAALFEKYGMKATFNIVPGKVENGQANVLTEEQMKTVYQNHEVANHTYSHRPLFLMEGETSQDSQGGTLKGVSLETAVEEIEKGREWILDHLGVTVQGLAWPNGAPGNRTDYQELQNAVRSGHFYTRWKESGDFALPENWLEWDSTCHHRSMPQYTEKFLSMENGGDLQCYFVWGHAYEFDQSGAALTWEEMEQQLQKLAAEPDIWKASNGEIYTYCNAVQMLRQEGNILKNLSDLTLYAYVNGQKISIPAGESWQYGDNTERPTIACWGDSLTYGQGATKQENAYPEVLAQLSGCQVYNMGVPGETAMTIAARQGAVEIVLPEGFTIPSVGSVEIPLADIVMDGKTVHYLPTENDGKVIPRNAELGGWNPVTICGVKGVLTVGVDSTVWPRMLSWARFTRAQAGTKVQVEAGEKLLCYGQSVEADVNVFFTGTNGGWNTGNTVAEDNPGDAEDLAALIQSQIAKTPNPDQYVVVGLIGGNEADWVQTKQILQDAFGEHYLDVKSYLASEQALRDAGMVPTEQDRTDLAEGRVPTSLRTDSVHLNDAGYRLLAQKIYQKMMALKYI</sequence>
<dbReference type="GO" id="GO:0005975">
    <property type="term" value="P:carbohydrate metabolic process"/>
    <property type="evidence" value="ECO:0007669"/>
    <property type="project" value="InterPro"/>
</dbReference>
<evidence type="ECO:0000313" key="5">
    <source>
        <dbReference type="Proteomes" id="UP000806542"/>
    </source>
</evidence>
<dbReference type="Gene3D" id="3.40.50.1110">
    <property type="entry name" value="SGNH hydrolase"/>
    <property type="match status" value="2"/>
</dbReference>
<dbReference type="PROSITE" id="PS51257">
    <property type="entry name" value="PROKAR_LIPOPROTEIN"/>
    <property type="match status" value="1"/>
</dbReference>
<feature type="chain" id="PRO_5039313950" evidence="2">
    <location>
        <begin position="26"/>
        <end position="1165"/>
    </location>
</feature>
<evidence type="ECO:0000259" key="3">
    <source>
        <dbReference type="Pfam" id="PF01522"/>
    </source>
</evidence>